<evidence type="ECO:0000313" key="5">
    <source>
        <dbReference type="EMBL" id="QQZ50623.1"/>
    </source>
</evidence>
<name>A0A974P4Q4_9CAUL</name>
<organism evidence="5">
    <name type="scientific">Phenylobacterium glaciei</name>
    <dbReference type="NCBI Taxonomy" id="2803784"/>
    <lineage>
        <taxon>Bacteria</taxon>
        <taxon>Pseudomonadati</taxon>
        <taxon>Pseudomonadota</taxon>
        <taxon>Alphaproteobacteria</taxon>
        <taxon>Caulobacterales</taxon>
        <taxon>Caulobacteraceae</taxon>
        <taxon>Phenylobacterium</taxon>
    </lineage>
</organism>
<dbReference type="Pfam" id="PF13432">
    <property type="entry name" value="TPR_16"/>
    <property type="match status" value="1"/>
</dbReference>
<feature type="region of interest" description="Disordered" evidence="4">
    <location>
        <begin position="104"/>
        <end position="142"/>
    </location>
</feature>
<gene>
    <name evidence="5" type="ORF">JKL49_03860</name>
</gene>
<dbReference type="EMBL" id="CP068570">
    <property type="protein sequence ID" value="QQZ50623.1"/>
    <property type="molecule type" value="Genomic_DNA"/>
</dbReference>
<dbReference type="AlphaFoldDB" id="A0A974P4Q4"/>
<accession>A0A974P4Q4</accession>
<feature type="repeat" description="TPR" evidence="3">
    <location>
        <begin position="60"/>
        <end position="93"/>
    </location>
</feature>
<reference evidence="5" key="1">
    <citation type="submission" date="2021-01" db="EMBL/GenBank/DDBJ databases">
        <title>Genome sequence of Phenylobacterium sp. 20VBR1 isolated from a valley glaceir, Ny-Alesund, Svalbard.</title>
        <authorList>
            <person name="Thomas F.A."/>
            <person name="Krishnan K.P."/>
            <person name="Sinha R.K."/>
        </authorList>
    </citation>
    <scope>NUCLEOTIDE SEQUENCE</scope>
    <source>
        <strain evidence="5">20VBR1</strain>
    </source>
</reference>
<dbReference type="Pfam" id="PF13181">
    <property type="entry name" value="TPR_8"/>
    <property type="match status" value="1"/>
</dbReference>
<dbReference type="SUPFAM" id="SSF48452">
    <property type="entry name" value="TPR-like"/>
    <property type="match status" value="1"/>
</dbReference>
<protein>
    <submittedName>
        <fullName evidence="5">Tetratricopeptide repeat protein</fullName>
    </submittedName>
</protein>
<dbReference type="InterPro" id="IPR011990">
    <property type="entry name" value="TPR-like_helical_dom_sf"/>
</dbReference>
<keyword evidence="2 3" id="KW-0802">TPR repeat</keyword>
<dbReference type="InterPro" id="IPR019734">
    <property type="entry name" value="TPR_rpt"/>
</dbReference>
<dbReference type="InterPro" id="IPR050498">
    <property type="entry name" value="Ycf3"/>
</dbReference>
<evidence type="ECO:0000256" key="2">
    <source>
        <dbReference type="ARBA" id="ARBA00022803"/>
    </source>
</evidence>
<evidence type="ECO:0000256" key="1">
    <source>
        <dbReference type="ARBA" id="ARBA00022737"/>
    </source>
</evidence>
<keyword evidence="1" id="KW-0677">Repeat</keyword>
<dbReference type="Gene3D" id="1.25.40.10">
    <property type="entry name" value="Tetratricopeptide repeat domain"/>
    <property type="match status" value="1"/>
</dbReference>
<evidence type="ECO:0000256" key="3">
    <source>
        <dbReference type="PROSITE-ProRule" id="PRU00339"/>
    </source>
</evidence>
<dbReference type="PROSITE" id="PS50005">
    <property type="entry name" value="TPR"/>
    <property type="match status" value="2"/>
</dbReference>
<sequence>MHRAEGHYDLARADFDQAIALQPDAVRTLYDRGLLSMDEERYDRAIKDFNAALTLTPGDPDILAEKGETYRRMDDHLSAVETLDLAIKADPKLAFAWQVRSLAKQDLGTPPAPRPTWPRPGGSIPRSNPRGRSAPRRPSERW</sequence>
<evidence type="ECO:0000256" key="4">
    <source>
        <dbReference type="SAM" id="MobiDB-lite"/>
    </source>
</evidence>
<feature type="repeat" description="TPR" evidence="3">
    <location>
        <begin position="26"/>
        <end position="59"/>
    </location>
</feature>
<dbReference type="SMART" id="SM00028">
    <property type="entry name" value="TPR"/>
    <property type="match status" value="2"/>
</dbReference>
<dbReference type="PANTHER" id="PTHR44858">
    <property type="entry name" value="TETRATRICOPEPTIDE REPEAT PROTEIN 6"/>
    <property type="match status" value="1"/>
</dbReference>
<dbReference type="PANTHER" id="PTHR44858:SF1">
    <property type="entry name" value="UDP-N-ACETYLGLUCOSAMINE--PEPTIDE N-ACETYLGLUCOSAMINYLTRANSFERASE SPINDLY-RELATED"/>
    <property type="match status" value="1"/>
</dbReference>
<proteinExistence type="predicted"/>